<dbReference type="HOGENOM" id="CLU_2040821_0_0_1"/>
<dbReference type="PANTHER" id="PTHR35818">
    <property type="entry name" value="C1ORF189"/>
    <property type="match status" value="1"/>
</dbReference>
<dbReference type="PhylomeDB" id="A7SPQ2"/>
<dbReference type="AlphaFoldDB" id="A7SPQ2"/>
<accession>A7SPQ2</accession>
<dbReference type="InParanoid" id="A7SPQ2"/>
<keyword evidence="2" id="KW-1185">Reference proteome</keyword>
<proteinExistence type="predicted"/>
<organism evidence="1 2">
    <name type="scientific">Nematostella vectensis</name>
    <name type="common">Starlet sea anemone</name>
    <dbReference type="NCBI Taxonomy" id="45351"/>
    <lineage>
        <taxon>Eukaryota</taxon>
        <taxon>Metazoa</taxon>
        <taxon>Cnidaria</taxon>
        <taxon>Anthozoa</taxon>
        <taxon>Hexacorallia</taxon>
        <taxon>Actiniaria</taxon>
        <taxon>Edwardsiidae</taxon>
        <taxon>Nematostella</taxon>
    </lineage>
</organism>
<dbReference type="eggNOG" id="ENOG502SF03">
    <property type="taxonomic scope" value="Eukaryota"/>
</dbReference>
<dbReference type="EMBL" id="DS469736">
    <property type="protein sequence ID" value="EDO34294.1"/>
    <property type="molecule type" value="Genomic_DNA"/>
</dbReference>
<protein>
    <submittedName>
        <fullName evidence="1">Uncharacterized protein</fullName>
    </submittedName>
</protein>
<evidence type="ECO:0000313" key="2">
    <source>
        <dbReference type="Proteomes" id="UP000001593"/>
    </source>
</evidence>
<dbReference type="Pfam" id="PF15104">
    <property type="entry name" value="CFAP141"/>
    <property type="match status" value="1"/>
</dbReference>
<name>A7SPQ2_NEMVE</name>
<dbReference type="Proteomes" id="UP000001593">
    <property type="component" value="Unassembled WGS sequence"/>
</dbReference>
<sequence length="121" mass="14539">MSMSTSYRYEIERPSAKSLRKALKRQDQRIKNDQWNSERESTVKEDIKVNLIADWSEKLEETSQRRNVKRWHDETKSELSLANQELAAVRRAQLRKLLMEEEAMYKCELNAQEKAFYIKRT</sequence>
<dbReference type="OrthoDB" id="2122938at2759"/>
<dbReference type="InterPro" id="IPR029375">
    <property type="entry name" value="CFAP141"/>
</dbReference>
<dbReference type="OMA" id="SEWSEGL"/>
<reference evidence="1 2" key="1">
    <citation type="journal article" date="2007" name="Science">
        <title>Sea anemone genome reveals ancestral eumetazoan gene repertoire and genomic organization.</title>
        <authorList>
            <person name="Putnam N.H."/>
            <person name="Srivastava M."/>
            <person name="Hellsten U."/>
            <person name="Dirks B."/>
            <person name="Chapman J."/>
            <person name="Salamov A."/>
            <person name="Terry A."/>
            <person name="Shapiro H."/>
            <person name="Lindquist E."/>
            <person name="Kapitonov V.V."/>
            <person name="Jurka J."/>
            <person name="Genikhovich G."/>
            <person name="Grigoriev I.V."/>
            <person name="Lucas S.M."/>
            <person name="Steele R.E."/>
            <person name="Finnerty J.R."/>
            <person name="Technau U."/>
            <person name="Martindale M.Q."/>
            <person name="Rokhsar D.S."/>
        </authorList>
    </citation>
    <scope>NUCLEOTIDE SEQUENCE [LARGE SCALE GENOMIC DNA]</scope>
    <source>
        <strain evidence="2">CH2 X CH6</strain>
    </source>
</reference>
<dbReference type="PANTHER" id="PTHR35818:SF1">
    <property type="entry name" value="CILIA- AND FLAGELLA-ASSOCIATED PROTEIN 141"/>
    <property type="match status" value="1"/>
</dbReference>
<dbReference type="KEGG" id="nve:5505645"/>
<evidence type="ECO:0000313" key="1">
    <source>
        <dbReference type="EMBL" id="EDO34294.1"/>
    </source>
</evidence>
<gene>
    <name evidence="1" type="ORF">NEMVEDRAFT_v1g215518</name>
</gene>